<dbReference type="InterPro" id="IPR007627">
    <property type="entry name" value="RNA_pol_sigma70_r2"/>
</dbReference>
<comment type="caution">
    <text evidence="7">The sequence shown here is derived from an EMBL/GenBank/DDBJ whole genome shotgun (WGS) entry which is preliminary data.</text>
</comment>
<dbReference type="InterPro" id="IPR013249">
    <property type="entry name" value="RNA_pol_sigma70_r4_t2"/>
</dbReference>
<dbReference type="SUPFAM" id="SSF88659">
    <property type="entry name" value="Sigma3 and sigma4 domains of RNA polymerase sigma factors"/>
    <property type="match status" value="1"/>
</dbReference>
<evidence type="ECO:0000259" key="6">
    <source>
        <dbReference type="Pfam" id="PF08281"/>
    </source>
</evidence>
<keyword evidence="3" id="KW-0731">Sigma factor</keyword>
<dbReference type="SUPFAM" id="SSF88946">
    <property type="entry name" value="Sigma2 domain of RNA polymerase sigma factors"/>
    <property type="match status" value="1"/>
</dbReference>
<evidence type="ECO:0000256" key="2">
    <source>
        <dbReference type="ARBA" id="ARBA00023015"/>
    </source>
</evidence>
<dbReference type="GO" id="GO:0003677">
    <property type="term" value="F:DNA binding"/>
    <property type="evidence" value="ECO:0007669"/>
    <property type="project" value="InterPro"/>
</dbReference>
<reference evidence="7 8" key="1">
    <citation type="submission" date="2019-10" db="EMBL/GenBank/DDBJ databases">
        <title>Georgenia wutianyii sp. nov. and Georgenia yuyongxinii sp. nov. isolated from plateau pika (Ochotona curzoniae) in the Qinghai-Tibet plateau of China.</title>
        <authorList>
            <person name="Tian Z."/>
        </authorList>
    </citation>
    <scope>NUCLEOTIDE SEQUENCE [LARGE SCALE GENOMIC DNA]</scope>
    <source>
        <strain evidence="7 8">DSM 21501</strain>
    </source>
</reference>
<dbReference type="InterPro" id="IPR036388">
    <property type="entry name" value="WH-like_DNA-bd_sf"/>
</dbReference>
<dbReference type="PANTHER" id="PTHR43133">
    <property type="entry name" value="RNA POLYMERASE ECF-TYPE SIGMA FACTO"/>
    <property type="match status" value="1"/>
</dbReference>
<accession>A0A7J5UK08</accession>
<proteinExistence type="inferred from homology"/>
<name>A0A7J5UK08_9MICO</name>
<sequence>MWRRPRRPPPAAVVRPDGAAGLPAIPPLPVPVPPGVQLYPRADRAADAALVDGLALDDAQAAAAFVHRFQRPVYGLALSITRDAALAEDVSQEVFVRAWRAAASYDVRRASVLTWLLTITRNAAIDAVRMRRATPTEGAELEEILTETLRAPDTEQTALRNVERDQVVRRLRELPPEQMRAVVLAVIGGCTALEISRLEGIPLGTAKTRIRTGLRRVRQQLEEAHRD</sequence>
<dbReference type="Pfam" id="PF04542">
    <property type="entry name" value="Sigma70_r2"/>
    <property type="match status" value="1"/>
</dbReference>
<keyword evidence="2" id="KW-0805">Transcription regulation</keyword>
<gene>
    <name evidence="7" type="ORF">GB883_17810</name>
</gene>
<evidence type="ECO:0000256" key="1">
    <source>
        <dbReference type="ARBA" id="ARBA00010641"/>
    </source>
</evidence>
<dbReference type="InterPro" id="IPR013324">
    <property type="entry name" value="RNA_pol_sigma_r3/r4-like"/>
</dbReference>
<comment type="similarity">
    <text evidence="1">Belongs to the sigma-70 factor family. ECF subfamily.</text>
</comment>
<dbReference type="InterPro" id="IPR014284">
    <property type="entry name" value="RNA_pol_sigma-70_dom"/>
</dbReference>
<dbReference type="EMBL" id="WHJE01000128">
    <property type="protein sequence ID" value="KAE8762745.1"/>
    <property type="molecule type" value="Genomic_DNA"/>
</dbReference>
<dbReference type="GO" id="GO:0016987">
    <property type="term" value="F:sigma factor activity"/>
    <property type="evidence" value="ECO:0007669"/>
    <property type="project" value="UniProtKB-KW"/>
</dbReference>
<dbReference type="AlphaFoldDB" id="A0A7J5UK08"/>
<feature type="domain" description="RNA polymerase sigma factor 70 region 4 type 2" evidence="6">
    <location>
        <begin position="165"/>
        <end position="216"/>
    </location>
</feature>
<evidence type="ECO:0000259" key="5">
    <source>
        <dbReference type="Pfam" id="PF04542"/>
    </source>
</evidence>
<evidence type="ECO:0000256" key="4">
    <source>
        <dbReference type="ARBA" id="ARBA00023163"/>
    </source>
</evidence>
<dbReference type="InterPro" id="IPR013325">
    <property type="entry name" value="RNA_pol_sigma_r2"/>
</dbReference>
<evidence type="ECO:0000313" key="8">
    <source>
        <dbReference type="Proteomes" id="UP000451860"/>
    </source>
</evidence>
<protein>
    <submittedName>
        <fullName evidence="7">Sigma-70 family RNA polymerase sigma factor</fullName>
    </submittedName>
</protein>
<dbReference type="NCBIfam" id="TIGR02937">
    <property type="entry name" value="sigma70-ECF"/>
    <property type="match status" value="1"/>
</dbReference>
<dbReference type="Gene3D" id="1.10.1740.10">
    <property type="match status" value="1"/>
</dbReference>
<dbReference type="InterPro" id="IPR039425">
    <property type="entry name" value="RNA_pol_sigma-70-like"/>
</dbReference>
<evidence type="ECO:0000256" key="3">
    <source>
        <dbReference type="ARBA" id="ARBA00023082"/>
    </source>
</evidence>
<dbReference type="GO" id="GO:0006352">
    <property type="term" value="P:DNA-templated transcription initiation"/>
    <property type="evidence" value="ECO:0007669"/>
    <property type="project" value="InterPro"/>
</dbReference>
<dbReference type="Pfam" id="PF08281">
    <property type="entry name" value="Sigma70_r4_2"/>
    <property type="match status" value="1"/>
</dbReference>
<evidence type="ECO:0000313" key="7">
    <source>
        <dbReference type="EMBL" id="KAE8762745.1"/>
    </source>
</evidence>
<keyword evidence="4" id="KW-0804">Transcription</keyword>
<dbReference type="Gene3D" id="1.10.10.10">
    <property type="entry name" value="Winged helix-like DNA-binding domain superfamily/Winged helix DNA-binding domain"/>
    <property type="match status" value="1"/>
</dbReference>
<keyword evidence="8" id="KW-1185">Reference proteome</keyword>
<dbReference type="Proteomes" id="UP000451860">
    <property type="component" value="Unassembled WGS sequence"/>
</dbReference>
<organism evidence="7 8">
    <name type="scientific">Georgenia thermotolerans</name>
    <dbReference type="NCBI Taxonomy" id="527326"/>
    <lineage>
        <taxon>Bacteria</taxon>
        <taxon>Bacillati</taxon>
        <taxon>Actinomycetota</taxon>
        <taxon>Actinomycetes</taxon>
        <taxon>Micrococcales</taxon>
        <taxon>Bogoriellaceae</taxon>
        <taxon>Georgenia</taxon>
    </lineage>
</organism>
<dbReference type="PANTHER" id="PTHR43133:SF62">
    <property type="entry name" value="RNA POLYMERASE SIGMA FACTOR SIGZ"/>
    <property type="match status" value="1"/>
</dbReference>
<feature type="domain" description="RNA polymerase sigma-70 region 2" evidence="5">
    <location>
        <begin position="66"/>
        <end position="132"/>
    </location>
</feature>
<dbReference type="OrthoDB" id="5243766at2"/>